<dbReference type="Proteomes" id="UP000249248">
    <property type="component" value="Unassembled WGS sequence"/>
</dbReference>
<sequence length="587" mass="68403">MQSKLKTYINALGWLLLILFFFIRQPESKWDKVISGDGKSYYAYLPAALIYQDLDYQFVADYEAKYYPPDQSLFKEFRYEFEGEIVNKTFPGISLLWLPFFLIAHFLSFIFGFEPDGYTIIYQYAIGVAAIFYCWLGMQWLAKFLLSYKIKPFVIGLVLTTLLFGTNIFYYTIHDPSLTHVYNFSMISGFLYFLRKSILKDEKKDFVWLFILLGLLIIIRPINLLVLLAIPFAVDDWTILGNYLKQLFTSPKKLFLSFTILGLFALYPIIWWYSQSGHLIVYSYGEESFDFSNPHLLKMLFSYEKGWFVYTPLVLLALLGIYSNFKTNWSMGIYRLCFFVFLAYIFSSWWIWTYGGSFGQRVFIDYYAIVGLLMAVGIQELNLKRKSTIVLIVVVGLGIGLNQVQTYQHRYGIVPTLGMTKSMYWSTFLKLNKTKPPTKLSKPHQITASYSTGFEKNSDWITLSRQDNSPVFEGNFAQSIHTVQPYSDGYKGKLNWQDTFAHIGAHIFTDKKSPGTKLVFDLSENGHSIIYESISLDDYLVQDNWIEIGYTFHFPKGKEGDLKIYFWQPEKGKVTIDNLNIEFGFYR</sequence>
<feature type="transmembrane region" description="Helical" evidence="1">
    <location>
        <begin position="364"/>
        <end position="381"/>
    </location>
</feature>
<feature type="transmembrane region" description="Helical" evidence="1">
    <location>
        <begin position="95"/>
        <end position="113"/>
    </location>
</feature>
<evidence type="ECO:0000256" key="1">
    <source>
        <dbReference type="SAM" id="Phobius"/>
    </source>
</evidence>
<dbReference type="OrthoDB" id="136762at2"/>
<evidence type="ECO:0000313" key="2">
    <source>
        <dbReference type="EMBL" id="PZE18602.1"/>
    </source>
</evidence>
<evidence type="ECO:0000313" key="3">
    <source>
        <dbReference type="Proteomes" id="UP000249248"/>
    </source>
</evidence>
<feature type="transmembrane region" description="Helical" evidence="1">
    <location>
        <begin position="6"/>
        <end position="23"/>
    </location>
</feature>
<feature type="transmembrane region" description="Helical" evidence="1">
    <location>
        <begin position="307"/>
        <end position="325"/>
    </location>
</feature>
<feature type="transmembrane region" description="Helical" evidence="1">
    <location>
        <begin position="387"/>
        <end position="404"/>
    </location>
</feature>
<feature type="transmembrane region" description="Helical" evidence="1">
    <location>
        <begin position="331"/>
        <end position="352"/>
    </location>
</feature>
<feature type="transmembrane region" description="Helical" evidence="1">
    <location>
        <begin position="153"/>
        <end position="171"/>
    </location>
</feature>
<organism evidence="2 3">
    <name type="scientific">Putridiphycobacter roseus</name>
    <dbReference type="NCBI Taxonomy" id="2219161"/>
    <lineage>
        <taxon>Bacteria</taxon>
        <taxon>Pseudomonadati</taxon>
        <taxon>Bacteroidota</taxon>
        <taxon>Flavobacteriia</taxon>
        <taxon>Flavobacteriales</taxon>
        <taxon>Crocinitomicaceae</taxon>
        <taxon>Putridiphycobacter</taxon>
    </lineage>
</organism>
<protein>
    <recommendedName>
        <fullName evidence="4">Glycosyltransferase RgtA/B/C/D-like domain-containing protein</fullName>
    </recommendedName>
</protein>
<proteinExistence type="predicted"/>
<dbReference type="AlphaFoldDB" id="A0A2W1NSH4"/>
<feature type="transmembrane region" description="Helical" evidence="1">
    <location>
        <begin position="206"/>
        <end position="234"/>
    </location>
</feature>
<keyword evidence="3" id="KW-1185">Reference proteome</keyword>
<name>A0A2W1NSH4_9FLAO</name>
<keyword evidence="1" id="KW-0812">Transmembrane</keyword>
<feature type="transmembrane region" description="Helical" evidence="1">
    <location>
        <begin position="177"/>
        <end position="194"/>
    </location>
</feature>
<evidence type="ECO:0008006" key="4">
    <source>
        <dbReference type="Google" id="ProtNLM"/>
    </source>
</evidence>
<comment type="caution">
    <text evidence="2">The sequence shown here is derived from an EMBL/GenBank/DDBJ whole genome shotgun (WGS) entry which is preliminary data.</text>
</comment>
<reference evidence="2 3" key="1">
    <citation type="submission" date="2018-06" db="EMBL/GenBank/DDBJ databases">
        <title>The draft genome sequence of Crocinitomix sp. SM1701.</title>
        <authorList>
            <person name="Zhang X."/>
        </authorList>
    </citation>
    <scope>NUCLEOTIDE SEQUENCE [LARGE SCALE GENOMIC DNA]</scope>
    <source>
        <strain evidence="2 3">SM1701</strain>
    </source>
</reference>
<dbReference type="EMBL" id="QKSB01000001">
    <property type="protein sequence ID" value="PZE18602.1"/>
    <property type="molecule type" value="Genomic_DNA"/>
</dbReference>
<gene>
    <name evidence="2" type="ORF">DNU06_01870</name>
</gene>
<feature type="transmembrane region" description="Helical" evidence="1">
    <location>
        <begin position="254"/>
        <end position="273"/>
    </location>
</feature>
<feature type="transmembrane region" description="Helical" evidence="1">
    <location>
        <begin position="119"/>
        <end position="141"/>
    </location>
</feature>
<dbReference type="RefSeq" id="WP_111061503.1">
    <property type="nucleotide sequence ID" value="NZ_JBHUCU010000007.1"/>
</dbReference>
<keyword evidence="1" id="KW-1133">Transmembrane helix</keyword>
<keyword evidence="1" id="KW-0472">Membrane</keyword>
<accession>A0A2W1NSH4</accession>